<keyword evidence="4" id="KW-1185">Reference proteome</keyword>
<feature type="domain" description="C2H2-type" evidence="2">
    <location>
        <begin position="312"/>
        <end position="335"/>
    </location>
</feature>
<accession>A0A550CQI7</accession>
<dbReference type="PROSITE" id="PS00028">
    <property type="entry name" value="ZINC_FINGER_C2H2_1"/>
    <property type="match status" value="1"/>
</dbReference>
<protein>
    <recommendedName>
        <fullName evidence="2">C2H2-type domain-containing protein</fullName>
    </recommendedName>
</protein>
<feature type="region of interest" description="Disordered" evidence="1">
    <location>
        <begin position="18"/>
        <end position="51"/>
    </location>
</feature>
<dbReference type="AlphaFoldDB" id="A0A550CQI7"/>
<organism evidence="3 4">
    <name type="scientific">Schizophyllum amplum</name>
    <dbReference type="NCBI Taxonomy" id="97359"/>
    <lineage>
        <taxon>Eukaryota</taxon>
        <taxon>Fungi</taxon>
        <taxon>Dikarya</taxon>
        <taxon>Basidiomycota</taxon>
        <taxon>Agaricomycotina</taxon>
        <taxon>Agaricomycetes</taxon>
        <taxon>Agaricomycetidae</taxon>
        <taxon>Agaricales</taxon>
        <taxon>Schizophyllaceae</taxon>
        <taxon>Schizophyllum</taxon>
    </lineage>
</organism>
<evidence type="ECO:0000259" key="2">
    <source>
        <dbReference type="PROSITE" id="PS00028"/>
    </source>
</evidence>
<comment type="caution">
    <text evidence="3">The sequence shown here is derived from an EMBL/GenBank/DDBJ whole genome shotgun (WGS) entry which is preliminary data.</text>
</comment>
<proteinExistence type="predicted"/>
<name>A0A550CQI7_9AGAR</name>
<evidence type="ECO:0000313" key="4">
    <source>
        <dbReference type="Proteomes" id="UP000320762"/>
    </source>
</evidence>
<dbReference type="Proteomes" id="UP000320762">
    <property type="component" value="Unassembled WGS sequence"/>
</dbReference>
<gene>
    <name evidence="3" type="ORF">BD626DRAFT_627490</name>
</gene>
<dbReference type="InterPro" id="IPR013087">
    <property type="entry name" value="Znf_C2H2_type"/>
</dbReference>
<evidence type="ECO:0000313" key="3">
    <source>
        <dbReference type="EMBL" id="TRM67056.1"/>
    </source>
</evidence>
<sequence length="375" mass="39642">MCDLEDLRAEEVLAAMNADERGDGHGDAVVGTGSNNGSGHKASRQHASDNPPGLLKRAFFERAVASKDPLAFGNKVLLYHDDSASTADVDQESLAQAIPWLSLIEISPFCEDLVAGGPNFYPPFLSSDEALVTVNGHPSAVAPDDSTSPAVCGTANASGLPAPSSVTHLAGMKNDPEVALCHTNSAASYLAPAEAHKTSYAAASGSIPAIPTFALSDALYFPAQSSSPTASSDWPVAGQRVIESPNALPESIANFGPIEQQVDHANPPGAPTSIVPDQKIVKRQKKEQPTEKKQTMKSSDKTVRRVYEWYACAAPSCSTQCRGKVGVANHQRLKHPKWHSEQVALMKDQLKNGTCAGTQSVADGDVVDVMEPMYE</sequence>
<dbReference type="EMBL" id="VDMD01000003">
    <property type="protein sequence ID" value="TRM67056.1"/>
    <property type="molecule type" value="Genomic_DNA"/>
</dbReference>
<reference evidence="3 4" key="1">
    <citation type="journal article" date="2019" name="New Phytol.">
        <title>Comparative genomics reveals unique wood-decay strategies and fruiting body development in the Schizophyllaceae.</title>
        <authorList>
            <person name="Almasi E."/>
            <person name="Sahu N."/>
            <person name="Krizsan K."/>
            <person name="Balint B."/>
            <person name="Kovacs G.M."/>
            <person name="Kiss B."/>
            <person name="Cseklye J."/>
            <person name="Drula E."/>
            <person name="Henrissat B."/>
            <person name="Nagy I."/>
            <person name="Chovatia M."/>
            <person name="Adam C."/>
            <person name="LaButti K."/>
            <person name="Lipzen A."/>
            <person name="Riley R."/>
            <person name="Grigoriev I.V."/>
            <person name="Nagy L.G."/>
        </authorList>
    </citation>
    <scope>NUCLEOTIDE SEQUENCE [LARGE SCALE GENOMIC DNA]</scope>
    <source>
        <strain evidence="3 4">NL-1724</strain>
    </source>
</reference>
<evidence type="ECO:0000256" key="1">
    <source>
        <dbReference type="SAM" id="MobiDB-lite"/>
    </source>
</evidence>